<dbReference type="PRINTS" id="PR00505">
    <property type="entry name" value="D12N6MTFRASE"/>
</dbReference>
<evidence type="ECO:0000256" key="3">
    <source>
        <dbReference type="ARBA" id="ARBA00022603"/>
    </source>
</evidence>
<dbReference type="NCBIfam" id="TIGR00571">
    <property type="entry name" value="dam"/>
    <property type="match status" value="1"/>
</dbReference>
<evidence type="ECO:0000256" key="4">
    <source>
        <dbReference type="ARBA" id="ARBA00022679"/>
    </source>
</evidence>
<reference evidence="8" key="1">
    <citation type="journal article" date="2019" name="Int. J. Syst. Evol. Microbiol.">
        <title>The Global Catalogue of Microorganisms (GCM) 10K type strain sequencing project: providing services to taxonomists for standard genome sequencing and annotation.</title>
        <authorList>
            <consortium name="The Broad Institute Genomics Platform"/>
            <consortium name="The Broad Institute Genome Sequencing Center for Infectious Disease"/>
            <person name="Wu L."/>
            <person name="Ma J."/>
        </authorList>
    </citation>
    <scope>NUCLEOTIDE SEQUENCE [LARGE SCALE GENOMIC DNA]</scope>
    <source>
        <strain evidence="8">CCM 8691</strain>
    </source>
</reference>
<dbReference type="PIRSF" id="PIRSF000398">
    <property type="entry name" value="M_m6A_EcoRV"/>
    <property type="match status" value="1"/>
</dbReference>
<keyword evidence="8" id="KW-1185">Reference proteome</keyword>
<organism evidence="7 8">
    <name type="scientific">Pedobacter lithocola</name>
    <dbReference type="NCBI Taxonomy" id="1908239"/>
    <lineage>
        <taxon>Bacteria</taxon>
        <taxon>Pseudomonadati</taxon>
        <taxon>Bacteroidota</taxon>
        <taxon>Sphingobacteriia</taxon>
        <taxon>Sphingobacteriales</taxon>
        <taxon>Sphingobacteriaceae</taxon>
        <taxon>Pedobacter</taxon>
    </lineage>
</organism>
<keyword evidence="3 7" id="KW-0489">Methyltransferase</keyword>
<dbReference type="Pfam" id="PF02086">
    <property type="entry name" value="MethyltransfD12"/>
    <property type="match status" value="1"/>
</dbReference>
<keyword evidence="4" id="KW-0808">Transferase</keyword>
<sequence>MNNTTKPNNLAKPFLKWAGGKTQLISAIEQHLPQHISAIKDLTYIEPFIGSGAVFFWFVQKYNIKKAIINDINTDLINVYKVIKNKPEKLIEKLTQLEREYYALAFEEDRKNFFLEKRSEFNVKSDKEIDNAAFFIFLNRTCFNGLYRVNSKNLFNVPFGKYIKPKICDAQNLLATSKLLKNVTILNGDYTETAKHANKNSFFYFDPPYKPISKTSSFNAYAKDNFDDEQQNKLAAFTEQLTTKEHFWLLSNSDPKNLNPDDLFFDELYNKPANTILRVKARRMINSNAQKRGEINEILIMNYPIKML</sequence>
<keyword evidence="5" id="KW-0949">S-adenosyl-L-methionine</keyword>
<dbReference type="Gene3D" id="3.40.50.150">
    <property type="entry name" value="Vaccinia Virus protein VP39"/>
    <property type="match status" value="1"/>
</dbReference>
<dbReference type="Proteomes" id="UP001595789">
    <property type="component" value="Unassembled WGS sequence"/>
</dbReference>
<evidence type="ECO:0000256" key="6">
    <source>
        <dbReference type="ARBA" id="ARBA00047942"/>
    </source>
</evidence>
<protein>
    <recommendedName>
        <fullName evidence="2">site-specific DNA-methyltransferase (adenine-specific)</fullName>
        <ecNumber evidence="2">2.1.1.72</ecNumber>
    </recommendedName>
</protein>
<evidence type="ECO:0000313" key="8">
    <source>
        <dbReference type="Proteomes" id="UP001595789"/>
    </source>
</evidence>
<evidence type="ECO:0000256" key="5">
    <source>
        <dbReference type="ARBA" id="ARBA00022691"/>
    </source>
</evidence>
<dbReference type="Gene3D" id="1.10.1020.10">
    <property type="entry name" value="Adenine-specific Methyltransferase, Domain 2"/>
    <property type="match status" value="1"/>
</dbReference>
<name>A0ABV8PBV9_9SPHI</name>
<evidence type="ECO:0000256" key="1">
    <source>
        <dbReference type="ARBA" id="ARBA00006594"/>
    </source>
</evidence>
<dbReference type="EMBL" id="JBHSBW010000013">
    <property type="protein sequence ID" value="MFC4212784.1"/>
    <property type="molecule type" value="Genomic_DNA"/>
</dbReference>
<comment type="catalytic activity">
    <reaction evidence="6">
        <text>a 2'-deoxyadenosine in DNA + S-adenosyl-L-methionine = an N(6)-methyl-2'-deoxyadenosine in DNA + S-adenosyl-L-homocysteine + H(+)</text>
        <dbReference type="Rhea" id="RHEA:15197"/>
        <dbReference type="Rhea" id="RHEA-COMP:12418"/>
        <dbReference type="Rhea" id="RHEA-COMP:12419"/>
        <dbReference type="ChEBI" id="CHEBI:15378"/>
        <dbReference type="ChEBI" id="CHEBI:57856"/>
        <dbReference type="ChEBI" id="CHEBI:59789"/>
        <dbReference type="ChEBI" id="CHEBI:90615"/>
        <dbReference type="ChEBI" id="CHEBI:90616"/>
        <dbReference type="EC" id="2.1.1.72"/>
    </reaction>
</comment>
<accession>A0ABV8PBV9</accession>
<dbReference type="InterPro" id="IPR023095">
    <property type="entry name" value="Ade_MeTrfase_dom_2"/>
</dbReference>
<dbReference type="PANTHER" id="PTHR30481">
    <property type="entry name" value="DNA ADENINE METHYLASE"/>
    <property type="match status" value="1"/>
</dbReference>
<dbReference type="InterPro" id="IPR012327">
    <property type="entry name" value="MeTrfase_D12"/>
</dbReference>
<evidence type="ECO:0000313" key="7">
    <source>
        <dbReference type="EMBL" id="MFC4212784.1"/>
    </source>
</evidence>
<dbReference type="GO" id="GO:0032259">
    <property type="term" value="P:methylation"/>
    <property type="evidence" value="ECO:0007669"/>
    <property type="project" value="UniProtKB-KW"/>
</dbReference>
<dbReference type="PANTHER" id="PTHR30481:SF3">
    <property type="entry name" value="DNA ADENINE METHYLASE"/>
    <property type="match status" value="1"/>
</dbReference>
<dbReference type="EC" id="2.1.1.72" evidence="2"/>
<comment type="similarity">
    <text evidence="1">Belongs to the N(4)/N(6)-methyltransferase family.</text>
</comment>
<gene>
    <name evidence="7" type="ORF">ACFOWA_16430</name>
</gene>
<evidence type="ECO:0000256" key="2">
    <source>
        <dbReference type="ARBA" id="ARBA00011900"/>
    </source>
</evidence>
<dbReference type="InterPro" id="IPR012263">
    <property type="entry name" value="M_m6A_EcoRV"/>
</dbReference>
<dbReference type="RefSeq" id="WP_378987060.1">
    <property type="nucleotide sequence ID" value="NZ_JBHSBW010000013.1"/>
</dbReference>
<dbReference type="SUPFAM" id="SSF53335">
    <property type="entry name" value="S-adenosyl-L-methionine-dependent methyltransferases"/>
    <property type="match status" value="1"/>
</dbReference>
<proteinExistence type="inferred from homology"/>
<comment type="caution">
    <text evidence="7">The sequence shown here is derived from an EMBL/GenBank/DDBJ whole genome shotgun (WGS) entry which is preliminary data.</text>
</comment>
<dbReference type="InterPro" id="IPR029063">
    <property type="entry name" value="SAM-dependent_MTases_sf"/>
</dbReference>
<dbReference type="GO" id="GO:0008168">
    <property type="term" value="F:methyltransferase activity"/>
    <property type="evidence" value="ECO:0007669"/>
    <property type="project" value="UniProtKB-KW"/>
</dbReference>